<evidence type="ECO:0000313" key="3">
    <source>
        <dbReference type="Proteomes" id="UP001597545"/>
    </source>
</evidence>
<reference evidence="3" key="1">
    <citation type="journal article" date="2019" name="Int. J. Syst. Evol. Microbiol.">
        <title>The Global Catalogue of Microorganisms (GCM) 10K type strain sequencing project: providing services to taxonomists for standard genome sequencing and annotation.</title>
        <authorList>
            <consortium name="The Broad Institute Genomics Platform"/>
            <consortium name="The Broad Institute Genome Sequencing Center for Infectious Disease"/>
            <person name="Wu L."/>
            <person name="Ma J."/>
        </authorList>
    </citation>
    <scope>NUCLEOTIDE SEQUENCE [LARGE SCALE GENOMIC DNA]</scope>
    <source>
        <strain evidence="3">KCTC 42662</strain>
    </source>
</reference>
<gene>
    <name evidence="2" type="ORF">ACFSR5_00290</name>
</gene>
<dbReference type="EMBL" id="JBHULR010000001">
    <property type="protein sequence ID" value="MFD2546073.1"/>
    <property type="molecule type" value="Genomic_DNA"/>
</dbReference>
<dbReference type="Gene3D" id="1.20.120.330">
    <property type="entry name" value="Nucleotidyltransferases domain 2"/>
    <property type="match status" value="2"/>
</dbReference>
<organism evidence="2 3">
    <name type="scientific">Sphingobacterium suaedae</name>
    <dbReference type="NCBI Taxonomy" id="1686402"/>
    <lineage>
        <taxon>Bacteria</taxon>
        <taxon>Pseudomonadati</taxon>
        <taxon>Bacteroidota</taxon>
        <taxon>Sphingobacteriia</taxon>
        <taxon>Sphingobacteriales</taxon>
        <taxon>Sphingobacteriaceae</taxon>
        <taxon>Sphingobacterium</taxon>
    </lineage>
</organism>
<dbReference type="Pfam" id="PF05168">
    <property type="entry name" value="HEPN"/>
    <property type="match status" value="1"/>
</dbReference>
<dbReference type="RefSeq" id="WP_380899508.1">
    <property type="nucleotide sequence ID" value="NZ_JBHUEG010000002.1"/>
</dbReference>
<proteinExistence type="predicted"/>
<evidence type="ECO:0000313" key="2">
    <source>
        <dbReference type="EMBL" id="MFD2546073.1"/>
    </source>
</evidence>
<protein>
    <submittedName>
        <fullName evidence="2">HEPN domain-containing protein</fullName>
    </submittedName>
</protein>
<sequence>MMNKELAPLVDAILNVVVVDEIYQWIYARDGKKYQMLHIHLPPQAGLRFVDARELVESAVGSHPNLHVTVHFTHEVQKRLDEGLSRVHLICRVENRIYQNPVRSQPLALRRNTVDDIVEKGVQYMEAEKTKIQSFVDGYTFFRESKNFGHAAFMLHQAIELALRTAENLLRGDALKSHSLKNNIDYLRTFDSKLGKLADKPEERRALEKIDAAYVDYRYGQDFVIEEGLLTVASQIAQQALHWLETYQACLHAEVSYHLDPQQIQERRVLHFKNTAAARDKNQQTGSYQDLILNALEVYCTPALVVCVGYNTGHFRQNNLMQNLKHEQVSHAYYLFVAYEDMNPAPMELSSLVMGLLPVNVSITLILEETNYFIQALRKGHPFFMSLMKAGDMWFQQSAIASVALDEIKRPSLQVSYVREQWHNRYNRACCLHAVYKAGWSCSVEAMYYTLSQALEQTCLGVINTVLQYKPNTFGLNFLIGLCRLVVPEACATFCLDNAEQRKLFRKIVDAQQQFKYNANYQADPLAVGRVQEMIHIFMQTCHMEMERFLQEVELSSVSKGVVEDTE</sequence>
<name>A0ABW5KCK2_9SPHI</name>
<comment type="caution">
    <text evidence="2">The sequence shown here is derived from an EMBL/GenBank/DDBJ whole genome shotgun (WGS) entry which is preliminary data.</text>
</comment>
<dbReference type="PROSITE" id="PS50910">
    <property type="entry name" value="HEPN"/>
    <property type="match status" value="1"/>
</dbReference>
<dbReference type="InterPro" id="IPR007842">
    <property type="entry name" value="HEPN_dom"/>
</dbReference>
<dbReference type="SUPFAM" id="SSF81593">
    <property type="entry name" value="Nucleotidyltransferase substrate binding subunit/domain"/>
    <property type="match status" value="1"/>
</dbReference>
<feature type="domain" description="HEPN" evidence="1">
    <location>
        <begin position="129"/>
        <end position="247"/>
    </location>
</feature>
<dbReference type="Proteomes" id="UP001597545">
    <property type="component" value="Unassembled WGS sequence"/>
</dbReference>
<evidence type="ECO:0000259" key="1">
    <source>
        <dbReference type="PROSITE" id="PS50910"/>
    </source>
</evidence>
<accession>A0ABW5KCK2</accession>
<keyword evidence="3" id="KW-1185">Reference proteome</keyword>